<keyword evidence="2" id="KW-1185">Reference proteome</keyword>
<name>A0AAV5L2P1_9ROSI</name>
<gene>
    <name evidence="1" type="ORF">SLEP1_g40075</name>
</gene>
<dbReference type="AlphaFoldDB" id="A0AAV5L2P1"/>
<evidence type="ECO:0000313" key="1">
    <source>
        <dbReference type="EMBL" id="GKV31382.1"/>
    </source>
</evidence>
<reference evidence="1 2" key="1">
    <citation type="journal article" date="2021" name="Commun. Biol.">
        <title>The genome of Shorea leprosula (Dipterocarpaceae) highlights the ecological relevance of drought in aseasonal tropical rainforests.</title>
        <authorList>
            <person name="Ng K.K.S."/>
            <person name="Kobayashi M.J."/>
            <person name="Fawcett J.A."/>
            <person name="Hatakeyama M."/>
            <person name="Paape T."/>
            <person name="Ng C.H."/>
            <person name="Ang C.C."/>
            <person name="Tnah L.H."/>
            <person name="Lee C.T."/>
            <person name="Nishiyama T."/>
            <person name="Sese J."/>
            <person name="O'Brien M.J."/>
            <person name="Copetti D."/>
            <person name="Mohd Noor M.I."/>
            <person name="Ong R.C."/>
            <person name="Putra M."/>
            <person name="Sireger I.Z."/>
            <person name="Indrioko S."/>
            <person name="Kosugi Y."/>
            <person name="Izuno A."/>
            <person name="Isagi Y."/>
            <person name="Lee S.L."/>
            <person name="Shimizu K.K."/>
        </authorList>
    </citation>
    <scope>NUCLEOTIDE SEQUENCE [LARGE SCALE GENOMIC DNA]</scope>
    <source>
        <strain evidence="1">214</strain>
    </source>
</reference>
<accession>A0AAV5L2P1</accession>
<dbReference type="EMBL" id="BPVZ01000091">
    <property type="protein sequence ID" value="GKV31382.1"/>
    <property type="molecule type" value="Genomic_DNA"/>
</dbReference>
<evidence type="ECO:0000313" key="2">
    <source>
        <dbReference type="Proteomes" id="UP001054252"/>
    </source>
</evidence>
<comment type="caution">
    <text evidence="1">The sequence shown here is derived from an EMBL/GenBank/DDBJ whole genome shotgun (WGS) entry which is preliminary data.</text>
</comment>
<dbReference type="Proteomes" id="UP001054252">
    <property type="component" value="Unassembled WGS sequence"/>
</dbReference>
<proteinExistence type="predicted"/>
<sequence>MTEKMLGILRIGLQNQQFIHLDLSLIDNHYLVRPLVLVLT</sequence>
<organism evidence="1 2">
    <name type="scientific">Rubroshorea leprosula</name>
    <dbReference type="NCBI Taxonomy" id="152421"/>
    <lineage>
        <taxon>Eukaryota</taxon>
        <taxon>Viridiplantae</taxon>
        <taxon>Streptophyta</taxon>
        <taxon>Embryophyta</taxon>
        <taxon>Tracheophyta</taxon>
        <taxon>Spermatophyta</taxon>
        <taxon>Magnoliopsida</taxon>
        <taxon>eudicotyledons</taxon>
        <taxon>Gunneridae</taxon>
        <taxon>Pentapetalae</taxon>
        <taxon>rosids</taxon>
        <taxon>malvids</taxon>
        <taxon>Malvales</taxon>
        <taxon>Dipterocarpaceae</taxon>
        <taxon>Rubroshorea</taxon>
    </lineage>
</organism>
<protein>
    <submittedName>
        <fullName evidence="1">Uncharacterized protein</fullName>
    </submittedName>
</protein>